<evidence type="ECO:0008006" key="4">
    <source>
        <dbReference type="Google" id="ProtNLM"/>
    </source>
</evidence>
<proteinExistence type="predicted"/>
<dbReference type="EMBL" id="KV448413">
    <property type="protein sequence ID" value="OAX36485.1"/>
    <property type="molecule type" value="Genomic_DNA"/>
</dbReference>
<evidence type="ECO:0000313" key="3">
    <source>
        <dbReference type="Proteomes" id="UP000092154"/>
    </source>
</evidence>
<evidence type="ECO:0000256" key="1">
    <source>
        <dbReference type="SAM" id="SignalP"/>
    </source>
</evidence>
<organism evidence="2 3">
    <name type="scientific">Rhizopogon vinicolor AM-OR11-026</name>
    <dbReference type="NCBI Taxonomy" id="1314800"/>
    <lineage>
        <taxon>Eukaryota</taxon>
        <taxon>Fungi</taxon>
        <taxon>Dikarya</taxon>
        <taxon>Basidiomycota</taxon>
        <taxon>Agaricomycotina</taxon>
        <taxon>Agaricomycetes</taxon>
        <taxon>Agaricomycetidae</taxon>
        <taxon>Boletales</taxon>
        <taxon>Suillineae</taxon>
        <taxon>Rhizopogonaceae</taxon>
        <taxon>Rhizopogon</taxon>
    </lineage>
</organism>
<sequence>MHPPIAPSTMMRFIFVSGVLLAQAFIVHSQHAPSDQALICEDRARKAGMPTILGWKAVLNNVGQLNCCLEDIPEICHGVEYIDTDTKAVGCCQDSSDLTWINMPDKLAKCCARGHVWSYDKGINPMHGGCCPAGSIMQNGPIVPPHVPIVPHGPGPVVPPHVPIVPPHRPAPHVPLPAHGPSCSVHGPSCPGRGPSCAVHGPPGGCLVHGPGCSGHGPGCSSHGSAPGHGPAPPHPVPFMVLLAAA</sequence>
<dbReference type="OrthoDB" id="2617629at2759"/>
<feature type="chain" id="PRO_5008597569" description="Hydrophobin" evidence="1">
    <location>
        <begin position="25"/>
        <end position="246"/>
    </location>
</feature>
<keyword evidence="3" id="KW-1185">Reference proteome</keyword>
<feature type="signal peptide" evidence="1">
    <location>
        <begin position="1"/>
        <end position="24"/>
    </location>
</feature>
<dbReference type="Proteomes" id="UP000092154">
    <property type="component" value="Unassembled WGS sequence"/>
</dbReference>
<accession>A0A1B7MV74</accession>
<gene>
    <name evidence="2" type="ORF">K503DRAFT_296470</name>
</gene>
<name>A0A1B7MV74_9AGAM</name>
<dbReference type="AlphaFoldDB" id="A0A1B7MV74"/>
<keyword evidence="1" id="KW-0732">Signal</keyword>
<evidence type="ECO:0000313" key="2">
    <source>
        <dbReference type="EMBL" id="OAX36485.1"/>
    </source>
</evidence>
<protein>
    <recommendedName>
        <fullName evidence="4">Hydrophobin</fullName>
    </recommendedName>
</protein>
<dbReference type="STRING" id="1314800.A0A1B7MV74"/>
<dbReference type="InParanoid" id="A0A1B7MV74"/>
<reference evidence="2 3" key="1">
    <citation type="submission" date="2016-06" db="EMBL/GenBank/DDBJ databases">
        <title>Comparative genomics of the ectomycorrhizal sister species Rhizopogon vinicolor and Rhizopogon vesiculosus (Basidiomycota: Boletales) reveals a divergence of the mating type B locus.</title>
        <authorList>
            <consortium name="DOE Joint Genome Institute"/>
            <person name="Mujic A.B."/>
            <person name="Kuo A."/>
            <person name="Tritt A."/>
            <person name="Lipzen A."/>
            <person name="Chen C."/>
            <person name="Johnson J."/>
            <person name="Sharma A."/>
            <person name="Barry K."/>
            <person name="Grigoriev I.V."/>
            <person name="Spatafora J.W."/>
        </authorList>
    </citation>
    <scope>NUCLEOTIDE SEQUENCE [LARGE SCALE GENOMIC DNA]</scope>
    <source>
        <strain evidence="2 3">AM-OR11-026</strain>
    </source>
</reference>